<keyword evidence="1" id="KW-0812">Transmembrane</keyword>
<keyword evidence="1" id="KW-1133">Transmembrane helix</keyword>
<accession>A0A5J5BIK8</accession>
<keyword evidence="1" id="KW-0472">Membrane</keyword>
<keyword evidence="3" id="KW-1185">Reference proteome</keyword>
<dbReference type="EMBL" id="CM018035">
    <property type="protein sequence ID" value="KAA8542458.1"/>
    <property type="molecule type" value="Genomic_DNA"/>
</dbReference>
<evidence type="ECO:0000313" key="2">
    <source>
        <dbReference type="EMBL" id="KAA8542458.1"/>
    </source>
</evidence>
<feature type="transmembrane region" description="Helical" evidence="1">
    <location>
        <begin position="20"/>
        <end position="41"/>
    </location>
</feature>
<dbReference type="AlphaFoldDB" id="A0A5J5BIK8"/>
<evidence type="ECO:0000313" key="3">
    <source>
        <dbReference type="Proteomes" id="UP000325577"/>
    </source>
</evidence>
<protein>
    <submittedName>
        <fullName evidence="2">Uncharacterized protein</fullName>
    </submittedName>
</protein>
<dbReference type="Proteomes" id="UP000325577">
    <property type="component" value="Linkage Group LG12"/>
</dbReference>
<reference evidence="2 3" key="1">
    <citation type="submission" date="2019-09" db="EMBL/GenBank/DDBJ databases">
        <title>A chromosome-level genome assembly of the Chinese tupelo Nyssa sinensis.</title>
        <authorList>
            <person name="Yang X."/>
            <person name="Kang M."/>
            <person name="Yang Y."/>
            <person name="Xiong H."/>
            <person name="Wang M."/>
            <person name="Zhang Z."/>
            <person name="Wang Z."/>
            <person name="Wu H."/>
            <person name="Ma T."/>
            <person name="Liu J."/>
            <person name="Xi Z."/>
        </authorList>
    </citation>
    <scope>NUCLEOTIDE SEQUENCE [LARGE SCALE GENOMIC DNA]</scope>
    <source>
        <strain evidence="2">J267</strain>
        <tissue evidence="2">Leaf</tissue>
    </source>
</reference>
<proteinExistence type="predicted"/>
<sequence length="74" mass="8591">MQFRHSSLSYNMDSQAEQNIARIMLSDIVTLLISLVINSILRDTIVRYSYFVDFSGDKFHFARHNLYSITCIGI</sequence>
<gene>
    <name evidence="2" type="ORF">F0562_023406</name>
</gene>
<evidence type="ECO:0000256" key="1">
    <source>
        <dbReference type="SAM" id="Phobius"/>
    </source>
</evidence>
<organism evidence="2 3">
    <name type="scientific">Nyssa sinensis</name>
    <dbReference type="NCBI Taxonomy" id="561372"/>
    <lineage>
        <taxon>Eukaryota</taxon>
        <taxon>Viridiplantae</taxon>
        <taxon>Streptophyta</taxon>
        <taxon>Embryophyta</taxon>
        <taxon>Tracheophyta</taxon>
        <taxon>Spermatophyta</taxon>
        <taxon>Magnoliopsida</taxon>
        <taxon>eudicotyledons</taxon>
        <taxon>Gunneridae</taxon>
        <taxon>Pentapetalae</taxon>
        <taxon>asterids</taxon>
        <taxon>Cornales</taxon>
        <taxon>Nyssaceae</taxon>
        <taxon>Nyssa</taxon>
    </lineage>
</organism>
<name>A0A5J5BIK8_9ASTE</name>